<keyword evidence="3" id="KW-1185">Reference proteome</keyword>
<evidence type="ECO:0000256" key="1">
    <source>
        <dbReference type="SAM" id="Phobius"/>
    </source>
</evidence>
<dbReference type="Pfam" id="PF11151">
    <property type="entry name" value="DUF2929"/>
    <property type="match status" value="1"/>
</dbReference>
<protein>
    <submittedName>
        <fullName evidence="2">Uncharacterized protein YhhL (DUF1145 family)</fullName>
    </submittedName>
</protein>
<keyword evidence="1" id="KW-0472">Membrane</keyword>
<organism evidence="2 3">
    <name type="scientific">Siminovitchia thermophila</name>
    <dbReference type="NCBI Taxonomy" id="1245522"/>
    <lineage>
        <taxon>Bacteria</taxon>
        <taxon>Bacillati</taxon>
        <taxon>Bacillota</taxon>
        <taxon>Bacilli</taxon>
        <taxon>Bacillales</taxon>
        <taxon>Bacillaceae</taxon>
        <taxon>Siminovitchia</taxon>
    </lineage>
</organism>
<dbReference type="Proteomes" id="UP000823485">
    <property type="component" value="Unassembled WGS sequence"/>
</dbReference>
<name>A0ABS2RDJ6_9BACI</name>
<evidence type="ECO:0000313" key="2">
    <source>
        <dbReference type="EMBL" id="MBM7717405.1"/>
    </source>
</evidence>
<sequence>MRYIVTIFWTFLLVNMVMYVGGSMIGSTYDFKTASMLSAAVSILIFIASAILPQPVEEK</sequence>
<feature type="transmembrane region" description="Helical" evidence="1">
    <location>
        <begin position="33"/>
        <end position="52"/>
    </location>
</feature>
<evidence type="ECO:0000313" key="3">
    <source>
        <dbReference type="Proteomes" id="UP000823485"/>
    </source>
</evidence>
<accession>A0ABS2RDJ6</accession>
<dbReference type="InterPro" id="IPR021324">
    <property type="entry name" value="DUF2929"/>
</dbReference>
<comment type="caution">
    <text evidence="2">The sequence shown here is derived from an EMBL/GenBank/DDBJ whole genome shotgun (WGS) entry which is preliminary data.</text>
</comment>
<reference evidence="2 3" key="1">
    <citation type="submission" date="2021-01" db="EMBL/GenBank/DDBJ databases">
        <title>Genomic Encyclopedia of Type Strains, Phase IV (KMG-IV): sequencing the most valuable type-strain genomes for metagenomic binning, comparative biology and taxonomic classification.</title>
        <authorList>
            <person name="Goeker M."/>
        </authorList>
    </citation>
    <scope>NUCLEOTIDE SEQUENCE [LARGE SCALE GENOMIC DNA]</scope>
    <source>
        <strain evidence="2 3">DSM 105453</strain>
    </source>
</reference>
<keyword evidence="1" id="KW-0812">Transmembrane</keyword>
<dbReference type="EMBL" id="JAFBFH010000046">
    <property type="protein sequence ID" value="MBM7717405.1"/>
    <property type="molecule type" value="Genomic_DNA"/>
</dbReference>
<feature type="transmembrane region" description="Helical" evidence="1">
    <location>
        <begin position="7"/>
        <end position="27"/>
    </location>
</feature>
<gene>
    <name evidence="2" type="ORF">JOC94_004433</name>
</gene>
<keyword evidence="1" id="KW-1133">Transmembrane helix</keyword>
<proteinExistence type="predicted"/>